<proteinExistence type="evidence at transcript level"/>
<dbReference type="AlphaFoldDB" id="C4J8N6"/>
<reference evidence="1" key="1">
    <citation type="journal article" date="2009" name="PLoS Genet.">
        <title>Sequencing, mapping, and analysis of 27,455 maize full-length cDNAs.</title>
        <authorList>
            <person name="Soderlund C."/>
            <person name="Descour A."/>
            <person name="Kudrna D."/>
            <person name="Bomhoff M."/>
            <person name="Boyd L."/>
            <person name="Currie J."/>
            <person name="Angelova A."/>
            <person name="Collura K."/>
            <person name="Wissotski M."/>
            <person name="Ashley E."/>
            <person name="Morrow D."/>
            <person name="Fernandes J."/>
            <person name="Walbot V."/>
            <person name="Yu Y."/>
        </authorList>
    </citation>
    <scope>NUCLEOTIDE SEQUENCE</scope>
    <source>
        <strain evidence="1">B73</strain>
    </source>
</reference>
<organism evidence="1">
    <name type="scientific">Zea mays</name>
    <name type="common">Maize</name>
    <dbReference type="NCBI Taxonomy" id="4577"/>
    <lineage>
        <taxon>Eukaryota</taxon>
        <taxon>Viridiplantae</taxon>
        <taxon>Streptophyta</taxon>
        <taxon>Embryophyta</taxon>
        <taxon>Tracheophyta</taxon>
        <taxon>Spermatophyta</taxon>
        <taxon>Magnoliopsida</taxon>
        <taxon>Liliopsida</taxon>
        <taxon>Poales</taxon>
        <taxon>Poaceae</taxon>
        <taxon>PACMAD clade</taxon>
        <taxon>Panicoideae</taxon>
        <taxon>Andropogonodae</taxon>
        <taxon>Andropogoneae</taxon>
        <taxon>Tripsacinae</taxon>
        <taxon>Zea</taxon>
    </lineage>
</organism>
<sequence>MQHGFGFCRLLRMDVGVAHHFLLRQQWLGRRFPGAVCLD</sequence>
<dbReference type="EMBL" id="BT087183">
    <property type="protein sequence ID" value="ACR37536.1"/>
    <property type="molecule type" value="mRNA"/>
</dbReference>
<protein>
    <submittedName>
        <fullName evidence="1">Uncharacterized protein</fullName>
    </submittedName>
</protein>
<name>C4J8N6_MAIZE</name>
<evidence type="ECO:0000313" key="1">
    <source>
        <dbReference type="EMBL" id="ACR37536.1"/>
    </source>
</evidence>
<accession>C4J8N6</accession>